<evidence type="ECO:0000313" key="2">
    <source>
        <dbReference type="EMBL" id="KAK0409934.1"/>
    </source>
</evidence>
<dbReference type="AlphaFoldDB" id="A0AA39HR94"/>
<gene>
    <name evidence="2" type="ORF">QR680_004846</name>
</gene>
<dbReference type="EMBL" id="JAUCMV010000003">
    <property type="protein sequence ID" value="KAK0409934.1"/>
    <property type="molecule type" value="Genomic_DNA"/>
</dbReference>
<proteinExistence type="predicted"/>
<organism evidence="2 3">
    <name type="scientific">Steinernema hermaphroditum</name>
    <dbReference type="NCBI Taxonomy" id="289476"/>
    <lineage>
        <taxon>Eukaryota</taxon>
        <taxon>Metazoa</taxon>
        <taxon>Ecdysozoa</taxon>
        <taxon>Nematoda</taxon>
        <taxon>Chromadorea</taxon>
        <taxon>Rhabditida</taxon>
        <taxon>Tylenchina</taxon>
        <taxon>Panagrolaimomorpha</taxon>
        <taxon>Strongyloidoidea</taxon>
        <taxon>Steinernematidae</taxon>
        <taxon>Steinernema</taxon>
    </lineage>
</organism>
<comment type="caution">
    <text evidence="2">The sequence shown here is derived from an EMBL/GenBank/DDBJ whole genome shotgun (WGS) entry which is preliminary data.</text>
</comment>
<feature type="compositionally biased region" description="Basic and acidic residues" evidence="1">
    <location>
        <begin position="79"/>
        <end position="93"/>
    </location>
</feature>
<accession>A0AA39HR94</accession>
<reference evidence="2" key="1">
    <citation type="submission" date="2023-06" db="EMBL/GenBank/DDBJ databases">
        <title>Genomic analysis of the entomopathogenic nematode Steinernema hermaphroditum.</title>
        <authorList>
            <person name="Schwarz E.M."/>
            <person name="Heppert J.K."/>
            <person name="Baniya A."/>
            <person name="Schwartz H.T."/>
            <person name="Tan C.-H."/>
            <person name="Antoshechkin I."/>
            <person name="Sternberg P.W."/>
            <person name="Goodrich-Blair H."/>
            <person name="Dillman A.R."/>
        </authorList>
    </citation>
    <scope>NUCLEOTIDE SEQUENCE</scope>
    <source>
        <strain evidence="2">PS9179</strain>
        <tissue evidence="2">Whole animal</tissue>
    </source>
</reference>
<keyword evidence="3" id="KW-1185">Reference proteome</keyword>
<evidence type="ECO:0000313" key="3">
    <source>
        <dbReference type="Proteomes" id="UP001175271"/>
    </source>
</evidence>
<dbReference type="GO" id="GO:0009890">
    <property type="term" value="P:negative regulation of biosynthetic process"/>
    <property type="evidence" value="ECO:0007669"/>
    <property type="project" value="InterPro"/>
</dbReference>
<sequence length="192" mass="21631">MNGSHKMKSRRSKSVDGLGLHGGDLLLRVFQAFQDRERFHSASSGRFRYSSPREATGGTVLHVAGDETSWTTTAAGDRLCNDDKERKEKERYQKTSHRHRPSSKMTDAQAPTTQKDHYLIVSSSSRKLFQGSTTVSPPHEAELFELLHIDGDSMKTNLCPKEVLDLLASRGFRVVSAVFTAWEEHVWTLARE</sequence>
<evidence type="ECO:0000256" key="1">
    <source>
        <dbReference type="SAM" id="MobiDB-lite"/>
    </source>
</evidence>
<name>A0AA39HR94_9BILA</name>
<feature type="compositionally biased region" description="Polar residues" evidence="1">
    <location>
        <begin position="103"/>
        <end position="112"/>
    </location>
</feature>
<feature type="region of interest" description="Disordered" evidence="1">
    <location>
        <begin position="76"/>
        <end position="112"/>
    </location>
</feature>
<dbReference type="Proteomes" id="UP001175271">
    <property type="component" value="Unassembled WGS sequence"/>
</dbReference>
<dbReference type="InterPro" id="IPR036717">
    <property type="entry name" value="GFRP_sf"/>
</dbReference>
<protein>
    <submittedName>
        <fullName evidence="2">Uncharacterized protein</fullName>
    </submittedName>
</protein>
<dbReference type="Gene3D" id="3.30.1410.10">
    <property type="entry name" value="GTP cyclohydrolase I feedback regulatory protein GFRP"/>
    <property type="match status" value="1"/>
</dbReference>